<dbReference type="Proteomes" id="UP000237423">
    <property type="component" value="Unassembled WGS sequence"/>
</dbReference>
<evidence type="ECO:0000313" key="4">
    <source>
        <dbReference type="Proteomes" id="UP000237423"/>
    </source>
</evidence>
<dbReference type="InterPro" id="IPR003325">
    <property type="entry name" value="TerD"/>
</dbReference>
<dbReference type="CDD" id="cd00198">
    <property type="entry name" value="vWFA"/>
    <property type="match status" value="1"/>
</dbReference>
<sequence>MAGRSFPPGFWTNAGAYLLNGLKNMTVIIRGQRTGLASLLGSDRQTGGFQIGLKMSGKVGVDFACFGLGKGRKLFEDAYMTFYNQPETPCGGVGLSAAGGDGDQARFTCRLPNLPDGIESLVFTAAIDGKGSMRQIQQGYLRFLVSGLEIARFAFTGGDFQDEKALMLGEIYRKDGVWRFSAIGQGFNGGMAALVEYFGAAVAEGEPLAKGKLSLENKMAASSPALVCLAKKAAISLEKHKLAETVARVGLVLDASGSMRHQYRDGKVQSVINRLLPLAVHFDDDGELDVWAFSDHVLALPSATLKNHADYVGTVHQGWQKWGMMGKNNEPPAIEKVIAHYRDTRLPVLVIFVSDGGVNQNAAIKKLLVAAAPLPIFWQFVGIGGRNYGVLEKFDTMEGRVIDNCGFFALDDLDVISEQELYDRLLKEFPNWICEAQQKRIIRTG</sequence>
<dbReference type="InterPro" id="IPR002035">
    <property type="entry name" value="VWF_A"/>
</dbReference>
<dbReference type="AlphaFoldDB" id="A0A2S5CIT2"/>
<organism evidence="3 4">
    <name type="scientific">Methylovulum psychrotolerans</name>
    <dbReference type="NCBI Taxonomy" id="1704499"/>
    <lineage>
        <taxon>Bacteria</taxon>
        <taxon>Pseudomonadati</taxon>
        <taxon>Pseudomonadota</taxon>
        <taxon>Gammaproteobacteria</taxon>
        <taxon>Methylococcales</taxon>
        <taxon>Methylococcaceae</taxon>
        <taxon>Methylovulum</taxon>
    </lineage>
</organism>
<dbReference type="InterPro" id="IPR019303">
    <property type="entry name" value="vWA_TerF_C"/>
</dbReference>
<dbReference type="Gene3D" id="2.60.60.30">
    <property type="entry name" value="sav2460 like domains"/>
    <property type="match status" value="1"/>
</dbReference>
<dbReference type="InterPro" id="IPR051324">
    <property type="entry name" value="Stress/Tellurium_Resist"/>
</dbReference>
<name>A0A2S5CIT2_9GAMM</name>
<dbReference type="EMBL" id="PGFZ01000009">
    <property type="protein sequence ID" value="POZ50706.1"/>
    <property type="molecule type" value="Genomic_DNA"/>
</dbReference>
<dbReference type="InterPro" id="IPR036465">
    <property type="entry name" value="vWFA_dom_sf"/>
</dbReference>
<reference evidence="3 4" key="1">
    <citation type="submission" date="2017-11" db="EMBL/GenBank/DDBJ databases">
        <title>Draft Genome Sequence of Methylobacter psychrotolerans Sph1T, an Obligate Methanotroph from Low-Temperature Environments.</title>
        <authorList>
            <person name="Oshkin I.Y."/>
            <person name="Miroshnikov K."/>
            <person name="Belova S.E."/>
            <person name="Korzhenkov A."/>
            <person name="Toshchakov S.V."/>
            <person name="Dedysh S.N."/>
        </authorList>
    </citation>
    <scope>NUCLEOTIDE SEQUENCE [LARGE SCALE GENOMIC DNA]</scope>
    <source>
        <strain evidence="3 4">Sph1</strain>
    </source>
</reference>
<dbReference type="PANTHER" id="PTHR32097:SF3">
    <property type="entry name" value="TELLURITE RESISTANCE PROTEIN"/>
    <property type="match status" value="1"/>
</dbReference>
<dbReference type="SUPFAM" id="SSF53300">
    <property type="entry name" value="vWA-like"/>
    <property type="match status" value="1"/>
</dbReference>
<dbReference type="CDD" id="cd06974">
    <property type="entry name" value="TerD_like"/>
    <property type="match status" value="1"/>
</dbReference>
<protein>
    <submittedName>
        <fullName evidence="3">Tellurium resistance protein</fullName>
    </submittedName>
</protein>
<dbReference type="SMART" id="SM00327">
    <property type="entry name" value="VWA"/>
    <property type="match status" value="1"/>
</dbReference>
<dbReference type="GO" id="GO:0046690">
    <property type="term" value="P:response to tellurium ion"/>
    <property type="evidence" value="ECO:0007669"/>
    <property type="project" value="UniProtKB-KW"/>
</dbReference>
<dbReference type="PANTHER" id="PTHR32097">
    <property type="entry name" value="CAMP-BINDING PROTEIN 1-RELATED"/>
    <property type="match status" value="1"/>
</dbReference>
<evidence type="ECO:0000259" key="2">
    <source>
        <dbReference type="PROSITE" id="PS50234"/>
    </source>
</evidence>
<dbReference type="Pfam" id="PF10138">
    <property type="entry name" value="vWA-TerF-like"/>
    <property type="match status" value="1"/>
</dbReference>
<gene>
    <name evidence="3" type="ORF">AADEFJLK_03603</name>
</gene>
<dbReference type="Gene3D" id="3.40.50.410">
    <property type="entry name" value="von Willebrand factor, type A domain"/>
    <property type="match status" value="1"/>
</dbReference>
<proteinExistence type="predicted"/>
<dbReference type="PROSITE" id="PS50234">
    <property type="entry name" value="VWFA"/>
    <property type="match status" value="1"/>
</dbReference>
<evidence type="ECO:0000313" key="3">
    <source>
        <dbReference type="EMBL" id="POZ50706.1"/>
    </source>
</evidence>
<comment type="caution">
    <text evidence="3">The sequence shown here is derived from an EMBL/GenBank/DDBJ whole genome shotgun (WGS) entry which is preliminary data.</text>
</comment>
<feature type="domain" description="VWFA" evidence="2">
    <location>
        <begin position="248"/>
        <end position="425"/>
    </location>
</feature>
<accession>A0A2S5CIT2</accession>
<dbReference type="Pfam" id="PF02342">
    <property type="entry name" value="TerD"/>
    <property type="match status" value="1"/>
</dbReference>
<evidence type="ECO:0000256" key="1">
    <source>
        <dbReference type="ARBA" id="ARBA00022686"/>
    </source>
</evidence>
<keyword evidence="1" id="KW-0778">Tellurium resistance</keyword>